<keyword evidence="1" id="KW-1133">Transmembrane helix</keyword>
<feature type="transmembrane region" description="Helical" evidence="1">
    <location>
        <begin position="61"/>
        <end position="84"/>
    </location>
</feature>
<dbReference type="InterPro" id="IPR012861">
    <property type="entry name" value="DUF1634"/>
</dbReference>
<feature type="transmembrane region" description="Helical" evidence="1">
    <location>
        <begin position="28"/>
        <end position="49"/>
    </location>
</feature>
<proteinExistence type="predicted"/>
<name>A0A494XFA9_9BURK</name>
<accession>A0A494XFA9</accession>
<dbReference type="EMBL" id="RBZV01000003">
    <property type="protein sequence ID" value="RKP49188.1"/>
    <property type="molecule type" value="Genomic_DNA"/>
</dbReference>
<organism evidence="2 3">
    <name type="scientific">Trinickia fusca</name>
    <dbReference type="NCBI Taxonomy" id="2419777"/>
    <lineage>
        <taxon>Bacteria</taxon>
        <taxon>Pseudomonadati</taxon>
        <taxon>Pseudomonadota</taxon>
        <taxon>Betaproteobacteria</taxon>
        <taxon>Burkholderiales</taxon>
        <taxon>Burkholderiaceae</taxon>
        <taxon>Trinickia</taxon>
    </lineage>
</organism>
<sequence length="118" mass="12640">MGCPPFRSFRMSPLAAKASGLERRLAGLLHYGTWLAASTVAAGLAMALLGPWARNWRAMTAVIGAHVMTAGVALFILLPVMRLILMLSVFLHQRDYRFSAITGLVLMIVVVGSMIGAA</sequence>
<comment type="caution">
    <text evidence="2">The sequence shown here is derived from an EMBL/GenBank/DDBJ whole genome shotgun (WGS) entry which is preliminary data.</text>
</comment>
<gene>
    <name evidence="2" type="ORF">D7S89_10365</name>
</gene>
<keyword evidence="1" id="KW-0812">Transmembrane</keyword>
<dbReference type="OrthoDB" id="9106625at2"/>
<evidence type="ECO:0000313" key="2">
    <source>
        <dbReference type="EMBL" id="RKP49188.1"/>
    </source>
</evidence>
<protein>
    <submittedName>
        <fullName evidence="2">DUF1634 domain-containing protein</fullName>
    </submittedName>
</protein>
<dbReference type="AlphaFoldDB" id="A0A494XFA9"/>
<keyword evidence="1" id="KW-0472">Membrane</keyword>
<evidence type="ECO:0000313" key="3">
    <source>
        <dbReference type="Proteomes" id="UP000280434"/>
    </source>
</evidence>
<keyword evidence="3" id="KW-1185">Reference proteome</keyword>
<dbReference type="Proteomes" id="UP000280434">
    <property type="component" value="Unassembled WGS sequence"/>
</dbReference>
<feature type="transmembrane region" description="Helical" evidence="1">
    <location>
        <begin position="96"/>
        <end position="117"/>
    </location>
</feature>
<reference evidence="2 3" key="1">
    <citation type="submission" date="2018-10" db="EMBL/GenBank/DDBJ databases">
        <title>Paraburkholderia sp. 7MK8-2, isolated from soil.</title>
        <authorList>
            <person name="Gao Z.-H."/>
            <person name="Qiu L.-H."/>
        </authorList>
    </citation>
    <scope>NUCLEOTIDE SEQUENCE [LARGE SCALE GENOMIC DNA]</scope>
    <source>
        <strain evidence="2 3">7MK8-2</strain>
    </source>
</reference>
<evidence type="ECO:0000256" key="1">
    <source>
        <dbReference type="SAM" id="Phobius"/>
    </source>
</evidence>
<dbReference type="Pfam" id="PF07843">
    <property type="entry name" value="DUF1634"/>
    <property type="match status" value="1"/>
</dbReference>